<dbReference type="Pfam" id="PF09179">
    <property type="entry name" value="TilS"/>
    <property type="match status" value="1"/>
</dbReference>
<dbReference type="SUPFAM" id="SSF56037">
    <property type="entry name" value="PheT/TilS domain"/>
    <property type="match status" value="1"/>
</dbReference>
<evidence type="ECO:0000256" key="1">
    <source>
        <dbReference type="ARBA" id="ARBA00004496"/>
    </source>
</evidence>
<dbReference type="HAMAP" id="MF_01161">
    <property type="entry name" value="tRNA_Ile_lys_synt"/>
    <property type="match status" value="1"/>
</dbReference>
<dbReference type="EMBL" id="AEIU01000081">
    <property type="protein sequence ID" value="EFP96107.1"/>
    <property type="molecule type" value="Genomic_DNA"/>
</dbReference>
<dbReference type="GO" id="GO:0006400">
    <property type="term" value="P:tRNA modification"/>
    <property type="evidence" value="ECO:0007669"/>
    <property type="project" value="UniProtKB-UniRule"/>
</dbReference>
<dbReference type="NCBIfam" id="TIGR02432">
    <property type="entry name" value="lysidine_TilS_N"/>
    <property type="match status" value="1"/>
</dbReference>
<feature type="domain" description="Lysidine-tRNA(Ile) synthetase C-terminal" evidence="9">
    <location>
        <begin position="364"/>
        <end position="433"/>
    </location>
</feature>
<evidence type="ECO:0000256" key="2">
    <source>
        <dbReference type="ARBA" id="ARBA00022490"/>
    </source>
</evidence>
<keyword evidence="2 8" id="KW-0963">Cytoplasm</keyword>
<evidence type="ECO:0000256" key="7">
    <source>
        <dbReference type="ARBA" id="ARBA00048539"/>
    </source>
</evidence>
<dbReference type="NCBIfam" id="TIGR02433">
    <property type="entry name" value="lysidine_TilS_C"/>
    <property type="match status" value="1"/>
</dbReference>
<dbReference type="SUPFAM" id="SSF82829">
    <property type="entry name" value="MesJ substrate recognition domain-like"/>
    <property type="match status" value="1"/>
</dbReference>
<dbReference type="SMART" id="SM00977">
    <property type="entry name" value="TilS_C"/>
    <property type="match status" value="1"/>
</dbReference>
<dbReference type="GO" id="GO:0005524">
    <property type="term" value="F:ATP binding"/>
    <property type="evidence" value="ECO:0007669"/>
    <property type="project" value="UniProtKB-UniRule"/>
</dbReference>
<proteinExistence type="inferred from homology"/>
<gene>
    <name evidence="8" type="primary">tilS</name>
    <name evidence="10" type="ORF">VIBC2010_14529</name>
</gene>
<evidence type="ECO:0000256" key="6">
    <source>
        <dbReference type="ARBA" id="ARBA00022840"/>
    </source>
</evidence>
<dbReference type="OrthoDB" id="9807403at2"/>
<keyword evidence="5 8" id="KW-0547">Nucleotide-binding</keyword>
<dbReference type="CDD" id="cd01992">
    <property type="entry name" value="TilS_N"/>
    <property type="match status" value="1"/>
</dbReference>
<dbReference type="Proteomes" id="UP000002943">
    <property type="component" value="Unassembled WGS sequence"/>
</dbReference>
<reference evidence="10 11" key="1">
    <citation type="journal article" date="2012" name="Int. J. Syst. Evol. Microbiol.">
        <title>Vibrio caribbeanicus sp. nov., isolated from the marine sponge Scleritoderma cyanea.</title>
        <authorList>
            <person name="Hoffmann M."/>
            <person name="Monday S.R."/>
            <person name="Allard M.W."/>
            <person name="Strain E.A."/>
            <person name="Whittaker P."/>
            <person name="Naum M."/>
            <person name="McCarthy P.J."/>
            <person name="Lopez J.V."/>
            <person name="Fischer M."/>
            <person name="Brown E.W."/>
        </authorList>
    </citation>
    <scope>NUCLEOTIDE SEQUENCE [LARGE SCALE GENOMIC DNA]</scope>
    <source>
        <strain evidence="10 11">ATCC BAA-2122</strain>
    </source>
</reference>
<dbReference type="InterPro" id="IPR012796">
    <property type="entry name" value="Lysidine-tRNA-synth_C"/>
</dbReference>
<dbReference type="InterPro" id="IPR014729">
    <property type="entry name" value="Rossmann-like_a/b/a_fold"/>
</dbReference>
<comment type="similarity">
    <text evidence="8">Belongs to the tRNA(Ile)-lysidine synthase family.</text>
</comment>
<dbReference type="Gene3D" id="3.40.50.620">
    <property type="entry name" value="HUPs"/>
    <property type="match status" value="1"/>
</dbReference>
<evidence type="ECO:0000256" key="5">
    <source>
        <dbReference type="ARBA" id="ARBA00022741"/>
    </source>
</evidence>
<evidence type="ECO:0000256" key="3">
    <source>
        <dbReference type="ARBA" id="ARBA00022598"/>
    </source>
</evidence>
<dbReference type="STRING" id="796620.VIBC2010_14529"/>
<evidence type="ECO:0000313" key="10">
    <source>
        <dbReference type="EMBL" id="EFP96107.1"/>
    </source>
</evidence>
<name>E3BLM5_9VIBR</name>
<comment type="subcellular location">
    <subcellularLocation>
        <location evidence="1 8">Cytoplasm</location>
    </subcellularLocation>
</comment>
<dbReference type="Pfam" id="PF11734">
    <property type="entry name" value="TilS_C"/>
    <property type="match status" value="1"/>
</dbReference>
<dbReference type="GO" id="GO:0005737">
    <property type="term" value="C:cytoplasm"/>
    <property type="evidence" value="ECO:0007669"/>
    <property type="project" value="UniProtKB-SubCell"/>
</dbReference>
<comment type="catalytic activity">
    <reaction evidence="7 8">
        <text>cytidine(34) in tRNA(Ile2) + L-lysine + ATP = lysidine(34) in tRNA(Ile2) + AMP + diphosphate + H(+)</text>
        <dbReference type="Rhea" id="RHEA:43744"/>
        <dbReference type="Rhea" id="RHEA-COMP:10625"/>
        <dbReference type="Rhea" id="RHEA-COMP:10670"/>
        <dbReference type="ChEBI" id="CHEBI:15378"/>
        <dbReference type="ChEBI" id="CHEBI:30616"/>
        <dbReference type="ChEBI" id="CHEBI:32551"/>
        <dbReference type="ChEBI" id="CHEBI:33019"/>
        <dbReference type="ChEBI" id="CHEBI:82748"/>
        <dbReference type="ChEBI" id="CHEBI:83665"/>
        <dbReference type="ChEBI" id="CHEBI:456215"/>
        <dbReference type="EC" id="6.3.4.19"/>
    </reaction>
</comment>
<comment type="caution">
    <text evidence="10">The sequence shown here is derived from an EMBL/GenBank/DDBJ whole genome shotgun (WGS) entry which is preliminary data.</text>
</comment>
<organism evidence="10 11">
    <name type="scientific">Vibrio caribbeanicus ATCC BAA-2122</name>
    <dbReference type="NCBI Taxonomy" id="796620"/>
    <lineage>
        <taxon>Bacteria</taxon>
        <taxon>Pseudomonadati</taxon>
        <taxon>Pseudomonadota</taxon>
        <taxon>Gammaproteobacteria</taxon>
        <taxon>Vibrionales</taxon>
        <taxon>Vibrionaceae</taxon>
        <taxon>Vibrio</taxon>
    </lineage>
</organism>
<dbReference type="InterPro" id="IPR015262">
    <property type="entry name" value="tRNA_Ile_lys_synt_subst-bd"/>
</dbReference>
<dbReference type="Pfam" id="PF01171">
    <property type="entry name" value="ATP_bind_3"/>
    <property type="match status" value="1"/>
</dbReference>
<keyword evidence="4 8" id="KW-0819">tRNA processing</keyword>
<comment type="domain">
    <text evidence="8">The N-terminal region contains the highly conserved SGGXDS motif, predicted to be a P-loop motif involved in ATP binding.</text>
</comment>
<dbReference type="PANTHER" id="PTHR43033">
    <property type="entry name" value="TRNA(ILE)-LYSIDINE SYNTHASE-RELATED"/>
    <property type="match status" value="1"/>
</dbReference>
<dbReference type="Gene3D" id="1.20.59.20">
    <property type="match status" value="1"/>
</dbReference>
<keyword evidence="11" id="KW-1185">Reference proteome</keyword>
<comment type="function">
    <text evidence="8">Ligates lysine onto the cytidine present at position 34 of the AUA codon-specific tRNA(Ile) that contains the anticodon CAU, in an ATP-dependent manner. Cytidine is converted to lysidine, thus changing the amino acid specificity of the tRNA from methionine to isoleucine.</text>
</comment>
<dbReference type="AlphaFoldDB" id="E3BLM5"/>
<evidence type="ECO:0000259" key="9">
    <source>
        <dbReference type="SMART" id="SM00977"/>
    </source>
</evidence>
<accession>E3BLM5</accession>
<dbReference type="eggNOG" id="COG0037">
    <property type="taxonomic scope" value="Bacteria"/>
</dbReference>
<dbReference type="InterPro" id="IPR011063">
    <property type="entry name" value="TilS/TtcA_N"/>
</dbReference>
<evidence type="ECO:0000313" key="11">
    <source>
        <dbReference type="Proteomes" id="UP000002943"/>
    </source>
</evidence>
<dbReference type="InterPro" id="IPR012094">
    <property type="entry name" value="tRNA_Ile_lys_synt"/>
</dbReference>
<evidence type="ECO:0000256" key="4">
    <source>
        <dbReference type="ARBA" id="ARBA00022694"/>
    </source>
</evidence>
<dbReference type="GO" id="GO:0032267">
    <property type="term" value="F:tRNA(Ile)-lysidine synthase activity"/>
    <property type="evidence" value="ECO:0007669"/>
    <property type="project" value="UniProtKB-EC"/>
</dbReference>
<dbReference type="RefSeq" id="WP_009601970.1">
    <property type="nucleotide sequence ID" value="NZ_AEIU01000081.1"/>
</dbReference>
<keyword evidence="6 8" id="KW-0067">ATP-binding</keyword>
<sequence>MQDLESVFNSTIEQYIQPQGQIVLALSGGLDSRVMLALLKKYCENTGSKAIAVHVHHGLSIHADDWAKQCQKWCLESGLECFVEHVSLDLKGKSLEESARDARYVALSKHLNENDVLLTGQHADDQLETFLLALRRGSGPRGLSCMPQVAPMGNALLVRPLLHVKRHDIESYAKDSNLEWLNDESNQDKRFERNYIRHTIVPSLSKRWPHIQQSVQRSSELCAEQEALIEELISEKYRQCLRQDKSLSISKLIGHSENVRRSIIRMWLSNESIKMPTRSQLEIIWQQVAMAQQDANPKLQLANIEIRRFLEALYIVRDFQSLANWNKDIHFEQPCLLPDNLGTLVLISTGNGRLSKQSLNTAPLKVIFEPEGLVAHPTDRAHRRKLKKLFQEYAVPSWMRRRTPILMCGEKVAAVGELFVDRAFSGDDCDFVWQRY</sequence>
<protein>
    <recommendedName>
        <fullName evidence="8">tRNA(Ile)-lysidine synthase</fullName>
        <ecNumber evidence="8">6.3.4.19</ecNumber>
    </recommendedName>
    <alternativeName>
        <fullName evidence="8">tRNA(Ile)-2-lysyl-cytidine synthase</fullName>
    </alternativeName>
    <alternativeName>
        <fullName evidence="8">tRNA(Ile)-lysidine synthetase</fullName>
    </alternativeName>
</protein>
<dbReference type="InterPro" id="IPR012795">
    <property type="entry name" value="tRNA_Ile_lys_synt_N"/>
</dbReference>
<dbReference type="PANTHER" id="PTHR43033:SF1">
    <property type="entry name" value="TRNA(ILE)-LYSIDINE SYNTHASE-RELATED"/>
    <property type="match status" value="1"/>
</dbReference>
<dbReference type="EC" id="6.3.4.19" evidence="8"/>
<feature type="binding site" evidence="8">
    <location>
        <begin position="27"/>
        <end position="32"/>
    </location>
    <ligand>
        <name>ATP</name>
        <dbReference type="ChEBI" id="CHEBI:30616"/>
    </ligand>
</feature>
<dbReference type="SUPFAM" id="SSF52402">
    <property type="entry name" value="Adenine nucleotide alpha hydrolases-like"/>
    <property type="match status" value="1"/>
</dbReference>
<keyword evidence="3 8" id="KW-0436">Ligase</keyword>
<evidence type="ECO:0000256" key="8">
    <source>
        <dbReference type="HAMAP-Rule" id="MF_01161"/>
    </source>
</evidence>